<feature type="transmembrane region" description="Helical" evidence="9">
    <location>
        <begin position="644"/>
        <end position="664"/>
    </location>
</feature>
<feature type="transmembrane region" description="Helical" evidence="9">
    <location>
        <begin position="316"/>
        <end position="334"/>
    </location>
</feature>
<dbReference type="GO" id="GO:0015031">
    <property type="term" value="P:protein transport"/>
    <property type="evidence" value="ECO:0007669"/>
    <property type="project" value="UniProtKB-KW"/>
</dbReference>
<comment type="subcellular location">
    <subcellularLocation>
        <location evidence="1">Membrane</location>
        <topology evidence="1">Multi-pass membrane protein</topology>
    </subcellularLocation>
</comment>
<keyword evidence="6" id="KW-0653">Protein transport</keyword>
<dbReference type="InterPro" id="IPR004813">
    <property type="entry name" value="OPT"/>
</dbReference>
<evidence type="ECO:0000256" key="9">
    <source>
        <dbReference type="SAM" id="Phobius"/>
    </source>
</evidence>
<dbReference type="PANTHER" id="PTHR22601">
    <property type="entry name" value="ISP4 LIKE PROTEIN"/>
    <property type="match status" value="1"/>
</dbReference>
<evidence type="ECO:0000256" key="2">
    <source>
        <dbReference type="ARBA" id="ARBA00008807"/>
    </source>
</evidence>
<gene>
    <name evidence="10" type="ORF">TRICI_004052</name>
</gene>
<keyword evidence="4 9" id="KW-0812">Transmembrane</keyword>
<feature type="transmembrane region" description="Helical" evidence="9">
    <location>
        <begin position="764"/>
        <end position="780"/>
    </location>
</feature>
<dbReference type="NCBIfam" id="TIGR00727">
    <property type="entry name" value="ISP4_OPT"/>
    <property type="match status" value="1"/>
</dbReference>
<dbReference type="EMBL" id="SWFS01000301">
    <property type="protein sequence ID" value="KAA8910740.1"/>
    <property type="molecule type" value="Genomic_DNA"/>
</dbReference>
<evidence type="ECO:0000256" key="5">
    <source>
        <dbReference type="ARBA" id="ARBA00022856"/>
    </source>
</evidence>
<organism evidence="10 11">
    <name type="scientific">Trichomonascus ciferrii</name>
    <dbReference type="NCBI Taxonomy" id="44093"/>
    <lineage>
        <taxon>Eukaryota</taxon>
        <taxon>Fungi</taxon>
        <taxon>Dikarya</taxon>
        <taxon>Ascomycota</taxon>
        <taxon>Saccharomycotina</taxon>
        <taxon>Dipodascomycetes</taxon>
        <taxon>Dipodascales</taxon>
        <taxon>Trichomonascaceae</taxon>
        <taxon>Trichomonascus</taxon>
        <taxon>Trichomonascus ciferrii complex</taxon>
    </lineage>
</organism>
<dbReference type="Proteomes" id="UP000761534">
    <property type="component" value="Unassembled WGS sequence"/>
</dbReference>
<dbReference type="NCBIfam" id="TIGR00728">
    <property type="entry name" value="OPT_sfam"/>
    <property type="match status" value="1"/>
</dbReference>
<evidence type="ECO:0000313" key="11">
    <source>
        <dbReference type="Proteomes" id="UP000761534"/>
    </source>
</evidence>
<feature type="transmembrane region" description="Helical" evidence="9">
    <location>
        <begin position="463"/>
        <end position="484"/>
    </location>
</feature>
<feature type="transmembrane region" description="Helical" evidence="9">
    <location>
        <begin position="558"/>
        <end position="579"/>
    </location>
</feature>
<keyword evidence="5" id="KW-0571">Peptide transport</keyword>
<feature type="transmembrane region" description="Helical" evidence="9">
    <location>
        <begin position="395"/>
        <end position="415"/>
    </location>
</feature>
<comment type="caution">
    <text evidence="10">The sequence shown here is derived from an EMBL/GenBank/DDBJ whole genome shotgun (WGS) entry which is preliminary data.</text>
</comment>
<evidence type="ECO:0000313" key="10">
    <source>
        <dbReference type="EMBL" id="KAA8910740.1"/>
    </source>
</evidence>
<keyword evidence="11" id="KW-1185">Reference proteome</keyword>
<dbReference type="InterPro" id="IPR004648">
    <property type="entry name" value="Oligpept_transpt"/>
</dbReference>
<evidence type="ECO:0000256" key="7">
    <source>
        <dbReference type="ARBA" id="ARBA00022989"/>
    </source>
</evidence>
<feature type="transmembrane region" description="Helical" evidence="9">
    <location>
        <begin position="709"/>
        <end position="728"/>
    </location>
</feature>
<evidence type="ECO:0000256" key="3">
    <source>
        <dbReference type="ARBA" id="ARBA00022448"/>
    </source>
</evidence>
<keyword evidence="3" id="KW-0813">Transport</keyword>
<protein>
    <recommendedName>
        <fullName evidence="12">OPT family small oligopeptide transporter</fullName>
    </recommendedName>
</protein>
<comment type="similarity">
    <text evidence="2">Belongs to the oligopeptide OPT transporter family.</text>
</comment>
<dbReference type="GO" id="GO:0035673">
    <property type="term" value="F:oligopeptide transmembrane transporter activity"/>
    <property type="evidence" value="ECO:0007669"/>
    <property type="project" value="InterPro"/>
</dbReference>
<sequence>MDIEEKKEAGVPEINIQEANNNLSEDQRNAILKRLNKEGAQDDVNVSNNDVEYLLGVIATMSNEEAEKICRDQLEYHDKDPNFPANTRELLESLMGFPDAAPYQGSPDEKWDTLKLEAALMHYHSPYPDVRSIADPYDDPEMPVETFRSYFLGIFWVIVGSGVNMFFEPRLPKITIPVPLLQLLLAPCGKLMEYLPNWGFKFRGTNYALNPGPWSIKEQVFVTIMFGITQQLSYVCDQIYVQRLERFYNNQWAGFGYQFTLIMSTQFIGFGLAGLARHILVYPEDRLWPTNFPILTLNRAVLQPDKKESINGWTISRYRFFAIVFVCMFFYFWLPDYLFTALSTFNWTTWISPNNFNLAAITGIGDGLGIQPFPSFDWNMFEAVIKPLYTPWYSIVNNFIGALFAGAVVIPAVYYTNMYYSAYLPINSNAIFTNTGEQYEVTKVIDEGGRFNEEKYQKYSPPYYAAANLVLYGAFFAMYPAMFVDSCLRHWRLMKEGSVLLVKSLMGKVSLKNTYNDPHSRMMAIYKEVPQWWFLATILISLALGIICVEVYPTDAPVWGIFFAIGISTLFLVPIGILYSSSNSLFSLNVIAELVAGYAFPGKGVALMIIKAFGVNTNIQTIYFTQDQKLGHYAKIPPRATFRAQMIATFIQALVVMGVANWQINNYDGICEPGQPQKFTCPNQVIFYSASVVWGVIGPKRVFDGLYPVLKWTFLIGALVPVPFFLAEKFIPQRFVSKKFWRFIDPLLWLFGMLQFYAPYNLGYITPAMYIGFTFMYYIRKHYTAWFEKYTYVLSSGLSAGVAFSAIIIFFAVQYKPKDLNWWGNTVSSAGIDGNGVALQPLPEKGFFGPPPGSYP</sequence>
<dbReference type="AlphaFoldDB" id="A0A642V1M0"/>
<dbReference type="OrthoDB" id="9986677at2759"/>
<accession>A0A642V1M0</accession>
<dbReference type="VEuPathDB" id="FungiDB:TRICI_004052"/>
<reference evidence="10" key="1">
    <citation type="journal article" date="2019" name="G3 (Bethesda)">
        <title>Genome Assemblies of Two Rare Opportunistic Yeast Pathogens: Diutina rugosa (syn. Candida rugosa) and Trichomonascus ciferrii (syn. Candida ciferrii).</title>
        <authorList>
            <person name="Mixao V."/>
            <person name="Saus E."/>
            <person name="Hansen A.P."/>
            <person name="Lass-Florl C."/>
            <person name="Gabaldon T."/>
        </authorList>
    </citation>
    <scope>NUCLEOTIDE SEQUENCE</scope>
    <source>
        <strain evidence="10">CBS 4856</strain>
    </source>
</reference>
<feature type="transmembrane region" description="Helical" evidence="9">
    <location>
        <begin position="792"/>
        <end position="813"/>
    </location>
</feature>
<feature type="transmembrane region" description="Helical" evidence="9">
    <location>
        <begin position="255"/>
        <end position="276"/>
    </location>
</feature>
<dbReference type="GO" id="GO:0016020">
    <property type="term" value="C:membrane"/>
    <property type="evidence" value="ECO:0007669"/>
    <property type="project" value="UniProtKB-SubCell"/>
</dbReference>
<evidence type="ECO:0008006" key="12">
    <source>
        <dbReference type="Google" id="ProtNLM"/>
    </source>
</evidence>
<evidence type="ECO:0000256" key="4">
    <source>
        <dbReference type="ARBA" id="ARBA00022692"/>
    </source>
</evidence>
<keyword evidence="7 9" id="KW-1133">Transmembrane helix</keyword>
<evidence type="ECO:0000256" key="8">
    <source>
        <dbReference type="ARBA" id="ARBA00023136"/>
    </source>
</evidence>
<name>A0A642V1M0_9ASCO</name>
<proteinExistence type="inferred from homology"/>
<evidence type="ECO:0000256" key="6">
    <source>
        <dbReference type="ARBA" id="ARBA00022927"/>
    </source>
</evidence>
<evidence type="ECO:0000256" key="1">
    <source>
        <dbReference type="ARBA" id="ARBA00004141"/>
    </source>
</evidence>
<keyword evidence="8 9" id="KW-0472">Membrane</keyword>
<dbReference type="Pfam" id="PF03169">
    <property type="entry name" value="OPT"/>
    <property type="match status" value="1"/>
</dbReference>
<feature type="transmembrane region" description="Helical" evidence="9">
    <location>
        <begin position="532"/>
        <end position="552"/>
    </location>
</feature>